<dbReference type="RefSeq" id="WP_261927850.1">
    <property type="nucleotide sequence ID" value="NZ_CALYLG010000378.1"/>
</dbReference>
<gene>
    <name evidence="1" type="ORF">PYE67_14120</name>
</gene>
<evidence type="ECO:0000313" key="1">
    <source>
        <dbReference type="EMBL" id="WGK87256.1"/>
    </source>
</evidence>
<organism evidence="1 2">
    <name type="scientific">Vibrio aestuarianus</name>
    <dbReference type="NCBI Taxonomy" id="28171"/>
    <lineage>
        <taxon>Bacteria</taxon>
        <taxon>Pseudomonadati</taxon>
        <taxon>Pseudomonadota</taxon>
        <taxon>Gammaproteobacteria</taxon>
        <taxon>Vibrionales</taxon>
        <taxon>Vibrionaceae</taxon>
        <taxon>Vibrio</taxon>
    </lineage>
</organism>
<proteinExistence type="predicted"/>
<evidence type="ECO:0000313" key="2">
    <source>
        <dbReference type="Proteomes" id="UP001241226"/>
    </source>
</evidence>
<reference evidence="1 2" key="1">
    <citation type="submission" date="2022-02" db="EMBL/GenBank/DDBJ databases">
        <title>Emergence and expansion in Europe of a Vibrio aestuarianus clonal complex pathogenic for oysters.</title>
        <authorList>
            <person name="Mesnil A."/>
            <person name="Travers M.-A."/>
        </authorList>
    </citation>
    <scope>NUCLEOTIDE SEQUENCE [LARGE SCALE GENOMIC DNA]</scope>
    <source>
        <strain evidence="1 2">U17</strain>
    </source>
</reference>
<dbReference type="EMBL" id="CP118712">
    <property type="protein sequence ID" value="WGK87256.1"/>
    <property type="molecule type" value="Genomic_DNA"/>
</dbReference>
<accession>A0ABD7YQY5</accession>
<sequence>MSSETFFRSPREWVEKVIVHLEQALNIEIKSTYTRSPDELTSTKISYLVGEAEPVRSYSNDGRHIHDIELRFLIEVPTSVADFDLEALDASTRVDRELLNEFFGESDDCEEAIPVSNNPSRFQPELGVFARTVTMKQRIRMGPVENDTLEIIGAELDELDLSPFKAGA</sequence>
<name>A0ABD7YQY5_9VIBR</name>
<dbReference type="Proteomes" id="UP001241226">
    <property type="component" value="Chromosome 2"/>
</dbReference>
<dbReference type="AlphaFoldDB" id="A0ABD7YQY5"/>
<protein>
    <submittedName>
        <fullName evidence="1">Uncharacterized protein</fullName>
    </submittedName>
</protein>